<feature type="chain" id="PRO_5045345009" description="Ferritin-like domain-containing protein" evidence="1">
    <location>
        <begin position="24"/>
        <end position="316"/>
    </location>
</feature>
<sequence>MSRRKLRRAFSRLWLLAPVTTLGVGCSSTWGCDSESHPETFSLASLTLADGGVATADTSCEELCARVMGGAPCEFTRSAESLPEPDEVRCQVTFLCEGRRPEGLCGEGAVEGRVPALGALFARMAHLEAASVPAFERLADELAAHGAPERLVRAARRSAGEEVRHARAMEALAVRHGAAMPEVKVAPFGDRSLEALAIENAVEGCVRETFGALLAGWQARCAEDATVRETLAAIAPDELRHSELSWDIDAWAQARLPEDARARVEAARHEAWLALERDAADSLMPEHVARRSGLPSPEVAQRLVRELARTCSTARA</sequence>
<organism evidence="2 3">
    <name type="scientific">Corallococcus praedator</name>
    <dbReference type="NCBI Taxonomy" id="2316724"/>
    <lineage>
        <taxon>Bacteria</taxon>
        <taxon>Pseudomonadati</taxon>
        <taxon>Myxococcota</taxon>
        <taxon>Myxococcia</taxon>
        <taxon>Myxococcales</taxon>
        <taxon>Cystobacterineae</taxon>
        <taxon>Myxococcaceae</taxon>
        <taxon>Corallococcus</taxon>
    </lineage>
</organism>
<evidence type="ECO:0000313" key="3">
    <source>
        <dbReference type="Proteomes" id="UP000278907"/>
    </source>
</evidence>
<name>A0ABX9QNJ0_9BACT</name>
<dbReference type="SUPFAM" id="SSF47240">
    <property type="entry name" value="Ferritin-like"/>
    <property type="match status" value="1"/>
</dbReference>
<reference evidence="2 3" key="1">
    <citation type="submission" date="2018-09" db="EMBL/GenBank/DDBJ databases">
        <authorList>
            <person name="Livingstone P.G."/>
            <person name="Whitworth D.E."/>
        </authorList>
    </citation>
    <scope>NUCLEOTIDE SEQUENCE [LARGE SCALE GENOMIC DNA]</scope>
    <source>
        <strain evidence="2 3">CA031B</strain>
    </source>
</reference>
<accession>A0ABX9QNJ0</accession>
<keyword evidence="1" id="KW-0732">Signal</keyword>
<dbReference type="Proteomes" id="UP000278907">
    <property type="component" value="Unassembled WGS sequence"/>
</dbReference>
<evidence type="ECO:0008006" key="4">
    <source>
        <dbReference type="Google" id="ProtNLM"/>
    </source>
</evidence>
<feature type="signal peptide" evidence="1">
    <location>
        <begin position="1"/>
        <end position="23"/>
    </location>
</feature>
<proteinExistence type="predicted"/>
<dbReference type="InterPro" id="IPR009078">
    <property type="entry name" value="Ferritin-like_SF"/>
</dbReference>
<protein>
    <recommendedName>
        <fullName evidence="4">Ferritin-like domain-containing protein</fullName>
    </recommendedName>
</protein>
<dbReference type="RefSeq" id="WP_120535744.1">
    <property type="nucleotide sequence ID" value="NZ_RAWI01000031.1"/>
</dbReference>
<evidence type="ECO:0000313" key="2">
    <source>
        <dbReference type="EMBL" id="RKI14181.1"/>
    </source>
</evidence>
<gene>
    <name evidence="2" type="ORF">D7Y13_06585</name>
</gene>
<dbReference type="PROSITE" id="PS51257">
    <property type="entry name" value="PROKAR_LIPOPROTEIN"/>
    <property type="match status" value="1"/>
</dbReference>
<dbReference type="EMBL" id="RAWI01000031">
    <property type="protein sequence ID" value="RKI14181.1"/>
    <property type="molecule type" value="Genomic_DNA"/>
</dbReference>
<keyword evidence="3" id="KW-1185">Reference proteome</keyword>
<comment type="caution">
    <text evidence="2">The sequence shown here is derived from an EMBL/GenBank/DDBJ whole genome shotgun (WGS) entry which is preliminary data.</text>
</comment>
<evidence type="ECO:0000256" key="1">
    <source>
        <dbReference type="SAM" id="SignalP"/>
    </source>
</evidence>